<dbReference type="Pfam" id="PF00098">
    <property type="entry name" value="zf-CCHC"/>
    <property type="match status" value="1"/>
</dbReference>
<name>A0AAV1USV4_9STRA</name>
<dbReference type="PROSITE" id="PS50994">
    <property type="entry name" value="INTEGRASE"/>
    <property type="match status" value="1"/>
</dbReference>
<dbReference type="InterPro" id="IPR039537">
    <property type="entry name" value="Retrotran_Ty1/copia-like"/>
</dbReference>
<dbReference type="AlphaFoldDB" id="A0AAV1USV4"/>
<keyword evidence="2" id="KW-0479">Metal-binding</keyword>
<dbReference type="GO" id="GO:0015074">
    <property type="term" value="P:DNA integration"/>
    <property type="evidence" value="ECO:0007669"/>
    <property type="project" value="InterPro"/>
</dbReference>
<keyword evidence="2" id="KW-0862">Zinc</keyword>
<dbReference type="InterPro" id="IPR001584">
    <property type="entry name" value="Integrase_cat-core"/>
</dbReference>
<dbReference type="Pfam" id="PF25597">
    <property type="entry name" value="SH3_retrovirus"/>
    <property type="match status" value="1"/>
</dbReference>
<feature type="region of interest" description="Disordered" evidence="3">
    <location>
        <begin position="31"/>
        <end position="92"/>
    </location>
</feature>
<dbReference type="InterPro" id="IPR054722">
    <property type="entry name" value="PolX-like_BBD"/>
</dbReference>
<evidence type="ECO:0000256" key="3">
    <source>
        <dbReference type="SAM" id="MobiDB-lite"/>
    </source>
</evidence>
<evidence type="ECO:0000313" key="7">
    <source>
        <dbReference type="Proteomes" id="UP001162060"/>
    </source>
</evidence>
<dbReference type="PANTHER" id="PTHR42648">
    <property type="entry name" value="TRANSPOSASE, PUTATIVE-RELATED"/>
    <property type="match status" value="1"/>
</dbReference>
<evidence type="ECO:0000313" key="6">
    <source>
        <dbReference type="EMBL" id="CAK7937686.1"/>
    </source>
</evidence>
<organism evidence="6 7">
    <name type="scientific">Peronospora matthiolae</name>
    <dbReference type="NCBI Taxonomy" id="2874970"/>
    <lineage>
        <taxon>Eukaryota</taxon>
        <taxon>Sar</taxon>
        <taxon>Stramenopiles</taxon>
        <taxon>Oomycota</taxon>
        <taxon>Peronosporomycetes</taxon>
        <taxon>Peronosporales</taxon>
        <taxon>Peronosporaceae</taxon>
        <taxon>Peronospora</taxon>
    </lineage>
</organism>
<evidence type="ECO:0000259" key="4">
    <source>
        <dbReference type="PROSITE" id="PS50158"/>
    </source>
</evidence>
<dbReference type="InterPro" id="IPR036875">
    <property type="entry name" value="Znf_CCHC_sf"/>
</dbReference>
<dbReference type="SUPFAM" id="SSF57756">
    <property type="entry name" value="Retrovirus zinc finger-like domains"/>
    <property type="match status" value="1"/>
</dbReference>
<keyword evidence="1" id="KW-0378">Hydrolase</keyword>
<feature type="compositionally biased region" description="Basic residues" evidence="3">
    <location>
        <begin position="336"/>
        <end position="348"/>
    </location>
</feature>
<dbReference type="PROSITE" id="PS50158">
    <property type="entry name" value="ZF_CCHC"/>
    <property type="match status" value="1"/>
</dbReference>
<accession>A0AAV1USV4</accession>
<dbReference type="SUPFAM" id="SSF53098">
    <property type="entry name" value="Ribonuclease H-like"/>
    <property type="match status" value="1"/>
</dbReference>
<dbReference type="Pfam" id="PF13976">
    <property type="entry name" value="gag_pre-integrs"/>
    <property type="match status" value="1"/>
</dbReference>
<dbReference type="SMART" id="SM00343">
    <property type="entry name" value="ZnF_C2HC"/>
    <property type="match status" value="1"/>
</dbReference>
<gene>
    <name evidence="6" type="ORF">PM001_LOCUS22836</name>
</gene>
<feature type="region of interest" description="Disordered" evidence="3">
    <location>
        <begin position="314"/>
        <end position="359"/>
    </location>
</feature>
<comment type="caution">
    <text evidence="6">The sequence shown here is derived from an EMBL/GenBank/DDBJ whole genome shotgun (WGS) entry which is preliminary data.</text>
</comment>
<feature type="region of interest" description="Disordered" evidence="3">
    <location>
        <begin position="834"/>
        <end position="898"/>
    </location>
</feature>
<keyword evidence="2" id="KW-0863">Zinc-finger</keyword>
<evidence type="ECO:0000256" key="2">
    <source>
        <dbReference type="PROSITE-ProRule" id="PRU00047"/>
    </source>
</evidence>
<dbReference type="Pfam" id="PF22936">
    <property type="entry name" value="Pol_BBD"/>
    <property type="match status" value="1"/>
</dbReference>
<dbReference type="Gene3D" id="3.30.420.10">
    <property type="entry name" value="Ribonuclease H-like superfamily/Ribonuclease H"/>
    <property type="match status" value="1"/>
</dbReference>
<dbReference type="InterPro" id="IPR012337">
    <property type="entry name" value="RNaseH-like_sf"/>
</dbReference>
<dbReference type="InterPro" id="IPR001878">
    <property type="entry name" value="Znf_CCHC"/>
</dbReference>
<evidence type="ECO:0000259" key="5">
    <source>
        <dbReference type="PROSITE" id="PS50994"/>
    </source>
</evidence>
<dbReference type="InterPro" id="IPR025724">
    <property type="entry name" value="GAG-pre-integrase_dom"/>
</dbReference>
<reference evidence="6" key="1">
    <citation type="submission" date="2024-01" db="EMBL/GenBank/DDBJ databases">
        <authorList>
            <person name="Webb A."/>
        </authorList>
    </citation>
    <scope>NUCLEOTIDE SEQUENCE</scope>
    <source>
        <strain evidence="6">Pm1</strain>
    </source>
</reference>
<dbReference type="GO" id="GO:0008270">
    <property type="term" value="F:zinc ion binding"/>
    <property type="evidence" value="ECO:0007669"/>
    <property type="project" value="UniProtKB-KW"/>
</dbReference>
<dbReference type="InterPro" id="IPR036397">
    <property type="entry name" value="RNaseH_sf"/>
</dbReference>
<dbReference type="Gene3D" id="4.10.60.10">
    <property type="entry name" value="Zinc finger, CCHC-type"/>
    <property type="match status" value="1"/>
</dbReference>
<dbReference type="EMBL" id="CAKLBY020000227">
    <property type="protein sequence ID" value="CAK7937686.1"/>
    <property type="molecule type" value="Genomic_DNA"/>
</dbReference>
<feature type="domain" description="CCHC-type" evidence="4">
    <location>
        <begin position="294"/>
        <end position="308"/>
    </location>
</feature>
<dbReference type="Proteomes" id="UP001162060">
    <property type="component" value="Unassembled WGS sequence"/>
</dbReference>
<feature type="compositionally biased region" description="Low complexity" evidence="3">
    <location>
        <begin position="43"/>
        <end position="56"/>
    </location>
</feature>
<dbReference type="PANTHER" id="PTHR42648:SF28">
    <property type="entry name" value="TRANSPOSON-ENCODED PROTEIN WITH RIBONUCLEASE H-LIKE AND RETROVIRUS ZINC FINGER-LIKE DOMAINS"/>
    <property type="match status" value="1"/>
</dbReference>
<dbReference type="GO" id="GO:0006508">
    <property type="term" value="P:proteolysis"/>
    <property type="evidence" value="ECO:0007669"/>
    <property type="project" value="UniProtKB-KW"/>
</dbReference>
<keyword evidence="1" id="KW-0645">Protease</keyword>
<proteinExistence type="predicted"/>
<dbReference type="GO" id="GO:0008233">
    <property type="term" value="F:peptidase activity"/>
    <property type="evidence" value="ECO:0007669"/>
    <property type="project" value="UniProtKB-KW"/>
</dbReference>
<dbReference type="GO" id="GO:0003676">
    <property type="term" value="F:nucleic acid binding"/>
    <property type="evidence" value="ECO:0007669"/>
    <property type="project" value="InterPro"/>
</dbReference>
<dbReference type="InterPro" id="IPR057670">
    <property type="entry name" value="SH3_retrovirus"/>
</dbReference>
<protein>
    <submittedName>
        <fullName evidence="6">Uncharacterized protein</fullName>
    </submittedName>
</protein>
<evidence type="ECO:0000256" key="1">
    <source>
        <dbReference type="ARBA" id="ARBA00022670"/>
    </source>
</evidence>
<sequence>MLGAVESGLLASKLGANMRGRPMTIDAIGDAEKKAPSHRSSHLARAAPQLQQRSPASAPPPQEYAALPPRQQVTPPQAYVRPGLNGYGMPSSNQRKLNIRKFDGTVLYRGLGSGFFDWGRAFLRAVSLAEASCGFGWTKDVKVDLLGHFLAGTAERYHHKQVDTWWTQSPTLEYIMEQLLRTFKTSITALQAMKLFVAKKDARRTWAEHFLYMVAVGEARGGADSLVLDNIVHHASPELLNVMRSKYEPTRLDYLRHAEELAHFAQSIEHDSSAVGREVVAALVLGKPKGAITCYRCRRPGHIAADCRARVVHDDETPEEGGGASKILALTEKRRATTKKRNRRKKGLRGKDAAATNASDGSRAIDGSCGFVLSTSDGVRATDGTRGLVLAATDATGVGRGDCILDSGASRHLVNDESLLLKSTACSQEIAMADCESLHLTRVGSVRLEVLARGAEAVVTLTDVYLAPRLAKNIVSYGKLTNKGFALVHSGERRSLSRCRDGTVAFDVTIDSNVLYVVTKATRDKEGAGCDAIMAALEAHATETNADEPHEASLLHWHQRLGHLAFDTIERMARDPASGIRLSNNKCKACVSCLEGKQNRNAQSQQDSGKHSPIDRIGGVICSDLKGPMKPRDRLGNRYLVNFVDHKINYCRVFLARTKDAAAKQEYANVDLFCERTGVARQVSEAQKQASNGKAERMHRTVLNLARSMIFACALPLMFWGDAVLYAVHILNRSPTRANAKRASPLEVLTGKTPDLRKIVVFGSQCSVYRDPRKNSLLQRSGRAITVGVSEETKGYKVLLPRNNKVVVTQHIKNIETLTEAQNAQLQRAMDVGDRAGGQEETDAPATVVANDGRAEGNRETRKSRKRWTRAAHGTRGALKRAEAGCSSGGDSRERRSRKCCFRARSA</sequence>
<feature type="domain" description="Integrase catalytic" evidence="5">
    <location>
        <begin position="660"/>
        <end position="753"/>
    </location>
</feature>